<dbReference type="SMART" id="SM01322">
    <property type="entry name" value="YaeQ"/>
    <property type="match status" value="1"/>
</dbReference>
<protein>
    <submittedName>
        <fullName evidence="1">YaeQ family protein</fullName>
    </submittedName>
</protein>
<dbReference type="Gene3D" id="3.10.640.10">
    <property type="entry name" value="Restriction endonuclease-like alpha-beta roll domain"/>
    <property type="match status" value="1"/>
</dbReference>
<keyword evidence="2" id="KW-1185">Reference proteome</keyword>
<organism evidence="1 2">
    <name type="scientific">Neiella litorisoli</name>
    <dbReference type="NCBI Taxonomy" id="2771431"/>
    <lineage>
        <taxon>Bacteria</taxon>
        <taxon>Pseudomonadati</taxon>
        <taxon>Pseudomonadota</taxon>
        <taxon>Gammaproteobacteria</taxon>
        <taxon>Alteromonadales</taxon>
        <taxon>Echinimonadaceae</taxon>
        <taxon>Neiella</taxon>
    </lineage>
</organism>
<accession>A0A8J6QMM4</accession>
<sequence>MALKATILKANLSIADMDRHHYQDYQLTIAQHPSETDRRVMLRLLAFATLADDNLQFCKGLSTDDEPDLWQLHDNGTIERWVELGTPDPKRLKKACHKAKQVYLFCYGDNAVTVWWSQHRQAVESLRNLTILQIRDDELDGLAQLVQRSMNLAMTQQESQWMITDQEATATVELTALQSNH</sequence>
<dbReference type="Proteomes" id="UP000638014">
    <property type="component" value="Unassembled WGS sequence"/>
</dbReference>
<evidence type="ECO:0000313" key="1">
    <source>
        <dbReference type="EMBL" id="MBD1391257.1"/>
    </source>
</evidence>
<dbReference type="InterPro" id="IPR009822">
    <property type="entry name" value="YaeQ"/>
</dbReference>
<reference evidence="1" key="1">
    <citation type="submission" date="2020-09" db="EMBL/GenBank/DDBJ databases">
        <title>A novel bacterium of genus Neiella, isolated from South China Sea.</title>
        <authorList>
            <person name="Huang H."/>
            <person name="Mo K."/>
            <person name="Hu Y."/>
        </authorList>
    </citation>
    <scope>NUCLEOTIDE SEQUENCE</scope>
    <source>
        <strain evidence="1">HB171785</strain>
    </source>
</reference>
<dbReference type="EMBL" id="JACXAF010000033">
    <property type="protein sequence ID" value="MBD1391257.1"/>
    <property type="molecule type" value="Genomic_DNA"/>
</dbReference>
<dbReference type="RefSeq" id="WP_191146314.1">
    <property type="nucleotide sequence ID" value="NZ_JACXAF010000033.1"/>
</dbReference>
<dbReference type="SUPFAM" id="SSF52980">
    <property type="entry name" value="Restriction endonuclease-like"/>
    <property type="match status" value="1"/>
</dbReference>
<evidence type="ECO:0000313" key="2">
    <source>
        <dbReference type="Proteomes" id="UP000638014"/>
    </source>
</evidence>
<dbReference type="AlphaFoldDB" id="A0A8J6QMM4"/>
<proteinExistence type="predicted"/>
<dbReference type="PANTHER" id="PTHR38784">
    <property type="entry name" value="SUCROSE PHOSPHORYLASE"/>
    <property type="match status" value="1"/>
</dbReference>
<comment type="caution">
    <text evidence="1">The sequence shown here is derived from an EMBL/GenBank/DDBJ whole genome shotgun (WGS) entry which is preliminary data.</text>
</comment>
<name>A0A8J6QMM4_9GAMM</name>
<dbReference type="InterPro" id="IPR011335">
    <property type="entry name" value="Restrct_endonuc-II-like"/>
</dbReference>
<dbReference type="PANTHER" id="PTHR38784:SF1">
    <property type="entry name" value="SUCROSE PHOSPHORYLASE"/>
    <property type="match status" value="1"/>
</dbReference>
<gene>
    <name evidence="1" type="ORF">IC617_17660</name>
</gene>
<dbReference type="Pfam" id="PF07152">
    <property type="entry name" value="YaeQ"/>
    <property type="match status" value="1"/>
</dbReference>
<dbReference type="PIRSF" id="PIRSF011484">
    <property type="entry name" value="YaeQ"/>
    <property type="match status" value="1"/>
</dbReference>
<dbReference type="InterPro" id="IPR038590">
    <property type="entry name" value="YaeQ_sf"/>
</dbReference>